<dbReference type="EMBL" id="BAABDU010000003">
    <property type="protein sequence ID" value="GAA3760221.1"/>
    <property type="molecule type" value="Genomic_DNA"/>
</dbReference>
<organism evidence="2 3">
    <name type="scientific">Flavobacterium ginsengiterrae</name>
    <dbReference type="NCBI Taxonomy" id="871695"/>
    <lineage>
        <taxon>Bacteria</taxon>
        <taxon>Pseudomonadati</taxon>
        <taxon>Bacteroidota</taxon>
        <taxon>Flavobacteriia</taxon>
        <taxon>Flavobacteriales</taxon>
        <taxon>Flavobacteriaceae</taxon>
        <taxon>Flavobacterium</taxon>
    </lineage>
</organism>
<feature type="chain" id="PRO_5046100109" evidence="1">
    <location>
        <begin position="25"/>
        <end position="95"/>
    </location>
</feature>
<dbReference type="RefSeq" id="WP_345140854.1">
    <property type="nucleotide sequence ID" value="NZ_BAABDU010000003.1"/>
</dbReference>
<evidence type="ECO:0000313" key="2">
    <source>
        <dbReference type="EMBL" id="GAA3760221.1"/>
    </source>
</evidence>
<protein>
    <submittedName>
        <fullName evidence="2">Uncharacterized protein</fullName>
    </submittedName>
</protein>
<evidence type="ECO:0000256" key="1">
    <source>
        <dbReference type="SAM" id="SignalP"/>
    </source>
</evidence>
<sequence>MKKVFLGMLLIALGFGTMSLTISSDNVIKASNCQKEIEADNLAAGPTFTAPWLGDCCESPLVAIHRDIVNRGYNPATTNYTINSVGTNTVTYTIY</sequence>
<name>A0ABP7GA07_9FLAO</name>
<reference evidence="3" key="1">
    <citation type="journal article" date="2019" name="Int. J. Syst. Evol. Microbiol.">
        <title>The Global Catalogue of Microorganisms (GCM) 10K type strain sequencing project: providing services to taxonomists for standard genome sequencing and annotation.</title>
        <authorList>
            <consortium name="The Broad Institute Genomics Platform"/>
            <consortium name="The Broad Institute Genome Sequencing Center for Infectious Disease"/>
            <person name="Wu L."/>
            <person name="Ma J."/>
        </authorList>
    </citation>
    <scope>NUCLEOTIDE SEQUENCE [LARGE SCALE GENOMIC DNA]</scope>
    <source>
        <strain evidence="3">JCM 17337</strain>
    </source>
</reference>
<evidence type="ECO:0000313" key="3">
    <source>
        <dbReference type="Proteomes" id="UP001500748"/>
    </source>
</evidence>
<accession>A0ABP7GA07</accession>
<gene>
    <name evidence="2" type="ORF">GCM10022423_08970</name>
</gene>
<keyword evidence="3" id="KW-1185">Reference proteome</keyword>
<feature type="signal peptide" evidence="1">
    <location>
        <begin position="1"/>
        <end position="24"/>
    </location>
</feature>
<keyword evidence="1" id="KW-0732">Signal</keyword>
<proteinExistence type="predicted"/>
<comment type="caution">
    <text evidence="2">The sequence shown here is derived from an EMBL/GenBank/DDBJ whole genome shotgun (WGS) entry which is preliminary data.</text>
</comment>
<dbReference type="Proteomes" id="UP001500748">
    <property type="component" value="Unassembled WGS sequence"/>
</dbReference>